<dbReference type="AlphaFoldDB" id="A0A8K0L3Y6"/>
<organism evidence="2 3">
    <name type="scientific">Elsinoe batatas</name>
    <dbReference type="NCBI Taxonomy" id="2601811"/>
    <lineage>
        <taxon>Eukaryota</taxon>
        <taxon>Fungi</taxon>
        <taxon>Dikarya</taxon>
        <taxon>Ascomycota</taxon>
        <taxon>Pezizomycotina</taxon>
        <taxon>Dothideomycetes</taxon>
        <taxon>Dothideomycetidae</taxon>
        <taxon>Myriangiales</taxon>
        <taxon>Elsinoaceae</taxon>
        <taxon>Elsinoe</taxon>
    </lineage>
</organism>
<evidence type="ECO:0000256" key="1">
    <source>
        <dbReference type="SAM" id="SignalP"/>
    </source>
</evidence>
<dbReference type="OrthoDB" id="3647614at2759"/>
<proteinExistence type="predicted"/>
<keyword evidence="3" id="KW-1185">Reference proteome</keyword>
<feature type="chain" id="PRO_5035469925" evidence="1">
    <location>
        <begin position="18"/>
        <end position="136"/>
    </location>
</feature>
<comment type="caution">
    <text evidence="2">The sequence shown here is derived from an EMBL/GenBank/DDBJ whole genome shotgun (WGS) entry which is preliminary data.</text>
</comment>
<name>A0A8K0L3Y6_9PEZI</name>
<sequence length="136" mass="14480">MFPTLLALAASISLTLAAPTTYTTEPPTAAVDWYQGQLSFDGDYLSTTVGSCGIKVASGSLTGHVCNNFKVLGLGIHQRADKACKLKMWKDVTTCDGDGSWIEVVIPKGNQTTCIRTGVLDGGRFYKASGIYSCFD</sequence>
<reference evidence="2" key="1">
    <citation type="submission" date="2021-07" db="EMBL/GenBank/DDBJ databases">
        <title>Elsinoe batatas strain:CRI-CJ2 Genome sequencing and assembly.</title>
        <authorList>
            <person name="Huang L."/>
        </authorList>
    </citation>
    <scope>NUCLEOTIDE SEQUENCE</scope>
    <source>
        <strain evidence="2">CRI-CJ2</strain>
    </source>
</reference>
<feature type="signal peptide" evidence="1">
    <location>
        <begin position="1"/>
        <end position="17"/>
    </location>
</feature>
<evidence type="ECO:0000313" key="2">
    <source>
        <dbReference type="EMBL" id="KAG8628029.1"/>
    </source>
</evidence>
<protein>
    <submittedName>
        <fullName evidence="2">Uncharacterized protein</fullName>
    </submittedName>
</protein>
<keyword evidence="1" id="KW-0732">Signal</keyword>
<accession>A0A8K0L3Y6</accession>
<dbReference type="Proteomes" id="UP000809789">
    <property type="component" value="Unassembled WGS sequence"/>
</dbReference>
<gene>
    <name evidence="2" type="ORF">KVT40_003902</name>
</gene>
<dbReference type="EMBL" id="JAESVG020000004">
    <property type="protein sequence ID" value="KAG8628029.1"/>
    <property type="molecule type" value="Genomic_DNA"/>
</dbReference>
<evidence type="ECO:0000313" key="3">
    <source>
        <dbReference type="Proteomes" id="UP000809789"/>
    </source>
</evidence>